<protein>
    <submittedName>
        <fullName evidence="1">Uncharacterized protein</fullName>
    </submittedName>
</protein>
<name>A0ACD3A945_9AGAR</name>
<proteinExistence type="predicted"/>
<sequence>MFLINLPPPLLERIVQAIKSTDAKSLQTLSLVCQTFLCPTQRQLFGSITLSTHPSPSIPYSPITPPAHLLRLRDILNENPILVTYIKDFRCIQLDGGLYGYPFGDWVQKKPWLIHHGLLLVEIIQLLKEYSLLRSFSIIYIPGHVRLKWSALQPTLQSTLIRCVFGKPTVTSVTFQGISLPKNILGAFVNLKNLHVKNVAWSRECTELPLVGAPGRLVHQLSSLHFTISSAPSPLLASLGPEIGDGLTGLVKLNVELSIDVPFSSITLLISSSNLILDLTVSLPCTCLPPTLLDQTQRYSL</sequence>
<dbReference type="EMBL" id="ML208604">
    <property type="protein sequence ID" value="TFK62127.1"/>
    <property type="molecule type" value="Genomic_DNA"/>
</dbReference>
<organism evidence="1 2">
    <name type="scientific">Pluteus cervinus</name>
    <dbReference type="NCBI Taxonomy" id="181527"/>
    <lineage>
        <taxon>Eukaryota</taxon>
        <taxon>Fungi</taxon>
        <taxon>Dikarya</taxon>
        <taxon>Basidiomycota</taxon>
        <taxon>Agaricomycotina</taxon>
        <taxon>Agaricomycetes</taxon>
        <taxon>Agaricomycetidae</taxon>
        <taxon>Agaricales</taxon>
        <taxon>Pluteineae</taxon>
        <taxon>Pluteaceae</taxon>
        <taxon>Pluteus</taxon>
    </lineage>
</organism>
<accession>A0ACD3A945</accession>
<evidence type="ECO:0000313" key="1">
    <source>
        <dbReference type="EMBL" id="TFK62127.1"/>
    </source>
</evidence>
<keyword evidence="2" id="KW-1185">Reference proteome</keyword>
<gene>
    <name evidence="1" type="ORF">BDN72DRAFT_405897</name>
</gene>
<dbReference type="Proteomes" id="UP000308600">
    <property type="component" value="Unassembled WGS sequence"/>
</dbReference>
<reference evidence="1 2" key="1">
    <citation type="journal article" date="2019" name="Nat. Ecol. Evol.">
        <title>Megaphylogeny resolves global patterns of mushroom evolution.</title>
        <authorList>
            <person name="Varga T."/>
            <person name="Krizsan K."/>
            <person name="Foldi C."/>
            <person name="Dima B."/>
            <person name="Sanchez-Garcia M."/>
            <person name="Sanchez-Ramirez S."/>
            <person name="Szollosi G.J."/>
            <person name="Szarkandi J.G."/>
            <person name="Papp V."/>
            <person name="Albert L."/>
            <person name="Andreopoulos W."/>
            <person name="Angelini C."/>
            <person name="Antonin V."/>
            <person name="Barry K.W."/>
            <person name="Bougher N.L."/>
            <person name="Buchanan P."/>
            <person name="Buyck B."/>
            <person name="Bense V."/>
            <person name="Catcheside P."/>
            <person name="Chovatia M."/>
            <person name="Cooper J."/>
            <person name="Damon W."/>
            <person name="Desjardin D."/>
            <person name="Finy P."/>
            <person name="Geml J."/>
            <person name="Haridas S."/>
            <person name="Hughes K."/>
            <person name="Justo A."/>
            <person name="Karasinski D."/>
            <person name="Kautmanova I."/>
            <person name="Kiss B."/>
            <person name="Kocsube S."/>
            <person name="Kotiranta H."/>
            <person name="LaButti K.M."/>
            <person name="Lechner B.E."/>
            <person name="Liimatainen K."/>
            <person name="Lipzen A."/>
            <person name="Lukacs Z."/>
            <person name="Mihaltcheva S."/>
            <person name="Morgado L.N."/>
            <person name="Niskanen T."/>
            <person name="Noordeloos M.E."/>
            <person name="Ohm R.A."/>
            <person name="Ortiz-Santana B."/>
            <person name="Ovrebo C."/>
            <person name="Racz N."/>
            <person name="Riley R."/>
            <person name="Savchenko A."/>
            <person name="Shiryaev A."/>
            <person name="Soop K."/>
            <person name="Spirin V."/>
            <person name="Szebenyi C."/>
            <person name="Tomsovsky M."/>
            <person name="Tulloss R.E."/>
            <person name="Uehling J."/>
            <person name="Grigoriev I.V."/>
            <person name="Vagvolgyi C."/>
            <person name="Papp T."/>
            <person name="Martin F.M."/>
            <person name="Miettinen O."/>
            <person name="Hibbett D.S."/>
            <person name="Nagy L.G."/>
        </authorList>
    </citation>
    <scope>NUCLEOTIDE SEQUENCE [LARGE SCALE GENOMIC DNA]</scope>
    <source>
        <strain evidence="1 2">NL-1719</strain>
    </source>
</reference>
<evidence type="ECO:0000313" key="2">
    <source>
        <dbReference type="Proteomes" id="UP000308600"/>
    </source>
</evidence>